<evidence type="ECO:0000259" key="2">
    <source>
        <dbReference type="Pfam" id="PF06054"/>
    </source>
</evidence>
<reference evidence="4 5" key="1">
    <citation type="submission" date="2016-10" db="EMBL/GenBank/DDBJ databases">
        <authorList>
            <person name="Varghese N."/>
            <person name="Submissions S."/>
        </authorList>
    </citation>
    <scope>NUCLEOTIDE SEQUENCE [LARGE SCALE GENOMIC DNA]</scope>
    <source>
        <strain evidence="4 5">DSM 13796</strain>
    </source>
</reference>
<dbReference type="InterPro" id="IPR010330">
    <property type="entry name" value="CoiA_nuc"/>
</dbReference>
<dbReference type="Pfam" id="PF06054">
    <property type="entry name" value="CoiA_nuc"/>
    <property type="match status" value="1"/>
</dbReference>
<proteinExistence type="predicted"/>
<keyword evidence="1" id="KW-0175">Coiled coil</keyword>
<feature type="coiled-coil region" evidence="1">
    <location>
        <begin position="280"/>
        <end position="323"/>
    </location>
</feature>
<comment type="caution">
    <text evidence="4">The sequence shown here is derived from an EMBL/GenBank/DDBJ whole genome shotgun (WGS) entry which is preliminary data.</text>
</comment>
<feature type="domain" description="Competence protein CoiA-like N-terminal" evidence="3">
    <location>
        <begin position="16"/>
        <end position="61"/>
    </location>
</feature>
<evidence type="ECO:0000259" key="3">
    <source>
        <dbReference type="Pfam" id="PF25164"/>
    </source>
</evidence>
<dbReference type="GeneID" id="93713206"/>
<evidence type="ECO:0000313" key="4">
    <source>
        <dbReference type="EMBL" id="SFQ86620.1"/>
    </source>
</evidence>
<dbReference type="Pfam" id="PF25164">
    <property type="entry name" value="CoiA_N"/>
    <property type="match status" value="1"/>
</dbReference>
<accession>A0A1I6C0A1</accession>
<protein>
    <submittedName>
        <fullName evidence="4">Competence protein CoiA</fullName>
    </submittedName>
</protein>
<gene>
    <name evidence="4" type="ORF">SAMN02745910_04683</name>
</gene>
<sequence>MLRCITDERKTIIATKCDRNSTKRLNEEKKLYCPHCESHVQFRAGTKRTWYFAHVDSECSVYSEPETEAHKKGKKILYNWLRKKFPSAEVEYEYHISEIKQIADVFIIHKEGELEGKRWAFEFQHSPLSKENWEERHEGYKSANIQDFWFLDKKFMKFSTSPGKSDARLIKELERAIFSRRRMCYFLEPKSKLLTIDFKFRSSWERPIANGKERPRQFFYHDPIHHSIVMDEVEIITEDTFLHTILSYDVIKEDLKTHLDEEILPWLRGEESQRLERELRERYIEKIEFAESNFEREIANVFEQFMRSNNEKLENDIRTLSSEDFFNKYNSYAKKVQQNSQEFDSFKDTDDITVQYIKEYNYTFDFYNISFLNEQGEKSLEEYLKKKNEKEIDLVSYVYENYSDVLTELRSRHMFRKKEIINKKLREIKSSLAIYSDRPTLYDFAFTYRRCKDKEEIDMYIKQIKETILNNSDLDDDPFKDIW</sequence>
<organism evidence="4 5">
    <name type="scientific">Priestia endophytica DSM 13796</name>
    <dbReference type="NCBI Taxonomy" id="1121089"/>
    <lineage>
        <taxon>Bacteria</taxon>
        <taxon>Bacillati</taxon>
        <taxon>Bacillota</taxon>
        <taxon>Bacilli</taxon>
        <taxon>Bacillales</taxon>
        <taxon>Bacillaceae</taxon>
        <taxon>Priestia</taxon>
    </lineage>
</organism>
<dbReference type="Proteomes" id="UP000182762">
    <property type="component" value="Unassembled WGS sequence"/>
</dbReference>
<feature type="domain" description="Competence protein CoiA nuclease-like" evidence="2">
    <location>
        <begin position="66"/>
        <end position="161"/>
    </location>
</feature>
<dbReference type="InterPro" id="IPR057253">
    <property type="entry name" value="CoiA-like_N"/>
</dbReference>
<keyword evidence="5" id="KW-1185">Reference proteome</keyword>
<name>A0A1I6C0A1_9BACI</name>
<dbReference type="EMBL" id="FOXX01000019">
    <property type="protein sequence ID" value="SFQ86620.1"/>
    <property type="molecule type" value="Genomic_DNA"/>
</dbReference>
<evidence type="ECO:0000256" key="1">
    <source>
        <dbReference type="SAM" id="Coils"/>
    </source>
</evidence>
<evidence type="ECO:0000313" key="5">
    <source>
        <dbReference type="Proteomes" id="UP000182762"/>
    </source>
</evidence>
<dbReference type="RefSeq" id="WP_061802869.1">
    <property type="nucleotide sequence ID" value="NZ_FOXX01000019.1"/>
</dbReference>